<dbReference type="InterPro" id="IPR050090">
    <property type="entry name" value="Tyrosine_recombinase_XerCD"/>
</dbReference>
<dbReference type="InterPro" id="IPR002104">
    <property type="entry name" value="Integrase_catalytic"/>
</dbReference>
<dbReference type="AlphaFoldDB" id="A0A413X896"/>
<evidence type="ECO:0000313" key="5">
    <source>
        <dbReference type="EMBL" id="RHB72826.1"/>
    </source>
</evidence>
<dbReference type="GO" id="GO:0006310">
    <property type="term" value="P:DNA recombination"/>
    <property type="evidence" value="ECO:0007669"/>
    <property type="project" value="UniProtKB-KW"/>
</dbReference>
<comment type="caution">
    <text evidence="5">The sequence shown here is derived from an EMBL/GenBank/DDBJ whole genome shotgun (WGS) entry which is preliminary data.</text>
</comment>
<dbReference type="EMBL" id="QSHA01000007">
    <property type="protein sequence ID" value="RHB72826.1"/>
    <property type="molecule type" value="Genomic_DNA"/>
</dbReference>
<evidence type="ECO:0000256" key="2">
    <source>
        <dbReference type="ARBA" id="ARBA00023125"/>
    </source>
</evidence>
<keyword evidence="3" id="KW-0233">DNA recombination</keyword>
<keyword evidence="2" id="KW-0238">DNA-binding</keyword>
<dbReference type="RefSeq" id="WP_117881183.1">
    <property type="nucleotide sequence ID" value="NZ_QRLB01000006.1"/>
</dbReference>
<sequence length="368" mass="43142">MTLTCTNVTLRQKALRNDRISLYLDYYPAIRNPYTMKMSRREFLGIYLYAKPRNEQQRMFNQEMLNKAEAIRCIRVQSLINEEFGFLDKNKQKVDFLAYFRAKARERYEKWDCVCNHFEKFCGGKCTFGDITVELCEKFRDYLLKCKQIHHPNSYISRNSAAGYYSTFRALLKIAYKEKMLRENLNDFLEKIEWKEVKKEYLTLDEVKQLAATPCRIPVLKQASLFACMTGLRISDILKLQWSDFEMGPDQGYYIRICTEKTETEATLPISQEALELCGEWGKGLVFKGLTRAMTHHPLKQWIAEAGIKKKITFHCFRHSYAVIQISLGTDIYTVSKMLTHKNVTTTQIYADLVNSKKRETANKISLK</sequence>
<name>A0A413X896_BACUN</name>
<dbReference type="PROSITE" id="PS51898">
    <property type="entry name" value="TYR_RECOMBINASE"/>
    <property type="match status" value="1"/>
</dbReference>
<dbReference type="Gene3D" id="1.10.150.130">
    <property type="match status" value="1"/>
</dbReference>
<dbReference type="PANTHER" id="PTHR30349">
    <property type="entry name" value="PHAGE INTEGRASE-RELATED"/>
    <property type="match status" value="1"/>
</dbReference>
<dbReference type="CDD" id="cd01185">
    <property type="entry name" value="INTN1_C_like"/>
    <property type="match status" value="1"/>
</dbReference>
<dbReference type="GO" id="GO:0015074">
    <property type="term" value="P:DNA integration"/>
    <property type="evidence" value="ECO:0007669"/>
    <property type="project" value="InterPro"/>
</dbReference>
<comment type="similarity">
    <text evidence="1">Belongs to the 'phage' integrase family.</text>
</comment>
<dbReference type="SUPFAM" id="SSF56349">
    <property type="entry name" value="DNA breaking-rejoining enzymes"/>
    <property type="match status" value="1"/>
</dbReference>
<gene>
    <name evidence="5" type="ORF">DW873_10815</name>
</gene>
<evidence type="ECO:0000256" key="1">
    <source>
        <dbReference type="ARBA" id="ARBA00008857"/>
    </source>
</evidence>
<dbReference type="PANTHER" id="PTHR30349:SF64">
    <property type="entry name" value="PROPHAGE INTEGRASE INTD-RELATED"/>
    <property type="match status" value="1"/>
</dbReference>
<dbReference type="InterPro" id="IPR035386">
    <property type="entry name" value="Arm-DNA-bind_5"/>
</dbReference>
<protein>
    <submittedName>
        <fullName evidence="5">Site-specific integrase</fullName>
    </submittedName>
</protein>
<proteinExistence type="inferred from homology"/>
<reference evidence="5 6" key="1">
    <citation type="submission" date="2018-08" db="EMBL/GenBank/DDBJ databases">
        <title>A genome reference for cultivated species of the human gut microbiota.</title>
        <authorList>
            <person name="Zou Y."/>
            <person name="Xue W."/>
            <person name="Luo G."/>
        </authorList>
    </citation>
    <scope>NUCLEOTIDE SEQUENCE [LARGE SCALE GENOMIC DNA]</scope>
    <source>
        <strain evidence="5 6">AM39-1</strain>
    </source>
</reference>
<dbReference type="Pfam" id="PF17293">
    <property type="entry name" value="Arm-DNA-bind_5"/>
    <property type="match status" value="1"/>
</dbReference>
<feature type="domain" description="Tyr recombinase" evidence="4">
    <location>
        <begin position="197"/>
        <end position="363"/>
    </location>
</feature>
<dbReference type="Gene3D" id="1.10.443.10">
    <property type="entry name" value="Intergrase catalytic core"/>
    <property type="match status" value="1"/>
</dbReference>
<accession>A0A413X896</accession>
<dbReference type="Pfam" id="PF00589">
    <property type="entry name" value="Phage_integrase"/>
    <property type="match status" value="1"/>
</dbReference>
<evidence type="ECO:0000256" key="3">
    <source>
        <dbReference type="ARBA" id="ARBA00023172"/>
    </source>
</evidence>
<evidence type="ECO:0000259" key="4">
    <source>
        <dbReference type="PROSITE" id="PS51898"/>
    </source>
</evidence>
<dbReference type="Pfam" id="PF13102">
    <property type="entry name" value="Phage_int_SAM_5"/>
    <property type="match status" value="1"/>
</dbReference>
<dbReference type="GO" id="GO:0003677">
    <property type="term" value="F:DNA binding"/>
    <property type="evidence" value="ECO:0007669"/>
    <property type="project" value="UniProtKB-KW"/>
</dbReference>
<dbReference type="InterPro" id="IPR011010">
    <property type="entry name" value="DNA_brk_join_enz"/>
</dbReference>
<dbReference type="Proteomes" id="UP000286114">
    <property type="component" value="Unassembled WGS sequence"/>
</dbReference>
<dbReference type="InterPro" id="IPR010998">
    <property type="entry name" value="Integrase_recombinase_N"/>
</dbReference>
<evidence type="ECO:0000313" key="6">
    <source>
        <dbReference type="Proteomes" id="UP000286114"/>
    </source>
</evidence>
<organism evidence="5 6">
    <name type="scientific">Bacteroides uniformis</name>
    <dbReference type="NCBI Taxonomy" id="820"/>
    <lineage>
        <taxon>Bacteria</taxon>
        <taxon>Pseudomonadati</taxon>
        <taxon>Bacteroidota</taxon>
        <taxon>Bacteroidia</taxon>
        <taxon>Bacteroidales</taxon>
        <taxon>Bacteroidaceae</taxon>
        <taxon>Bacteroides</taxon>
    </lineage>
</organism>
<dbReference type="InterPro" id="IPR025269">
    <property type="entry name" value="SAM-like_dom"/>
</dbReference>
<dbReference type="InterPro" id="IPR013762">
    <property type="entry name" value="Integrase-like_cat_sf"/>
</dbReference>